<evidence type="ECO:0000313" key="3">
    <source>
        <dbReference type="EMBL" id="ABQ24975.1"/>
    </source>
</evidence>
<dbReference type="CDD" id="cd15482">
    <property type="entry name" value="Sialidase_non-viral"/>
    <property type="match status" value="1"/>
</dbReference>
<dbReference type="Pfam" id="PF18887">
    <property type="entry name" value="MBG_3"/>
    <property type="match status" value="1"/>
</dbReference>
<dbReference type="CDD" id="cd14256">
    <property type="entry name" value="Dockerin_I"/>
    <property type="match status" value="1"/>
</dbReference>
<gene>
    <name evidence="3" type="ordered locus">Gura_0767</name>
</gene>
<keyword evidence="1" id="KW-0472">Membrane</keyword>
<evidence type="ECO:0000259" key="2">
    <source>
        <dbReference type="Pfam" id="PF18887"/>
    </source>
</evidence>
<dbReference type="OrthoDB" id="262245at2"/>
<keyword evidence="1" id="KW-1133">Transmembrane helix</keyword>
<dbReference type="GO" id="GO:0000272">
    <property type="term" value="P:polysaccharide catabolic process"/>
    <property type="evidence" value="ECO:0007669"/>
    <property type="project" value="InterPro"/>
</dbReference>
<organism evidence="3 4">
    <name type="scientific">Geotalea uraniireducens (strain Rf4)</name>
    <name type="common">Geobacter uraniireducens</name>
    <dbReference type="NCBI Taxonomy" id="351605"/>
    <lineage>
        <taxon>Bacteria</taxon>
        <taxon>Pseudomonadati</taxon>
        <taxon>Thermodesulfobacteriota</taxon>
        <taxon>Desulfuromonadia</taxon>
        <taxon>Geobacterales</taxon>
        <taxon>Geobacteraceae</taxon>
        <taxon>Geotalea</taxon>
    </lineage>
</organism>
<dbReference type="SUPFAM" id="SSF50952">
    <property type="entry name" value="Soluble quinoprotein glucose dehydrogenase"/>
    <property type="match status" value="1"/>
</dbReference>
<keyword evidence="4" id="KW-1185">Reference proteome</keyword>
<dbReference type="Gene3D" id="1.10.1330.10">
    <property type="entry name" value="Dockerin domain"/>
    <property type="match status" value="1"/>
</dbReference>
<name>A5GBS2_GEOUR</name>
<dbReference type="SUPFAM" id="SSF63446">
    <property type="entry name" value="Type I dockerin domain"/>
    <property type="match status" value="1"/>
</dbReference>
<dbReference type="EMBL" id="CP000698">
    <property type="protein sequence ID" value="ABQ24975.1"/>
    <property type="molecule type" value="Genomic_DNA"/>
</dbReference>
<dbReference type="KEGG" id="gur:Gura_0767"/>
<dbReference type="HOGENOM" id="CLU_238020_0_0_7"/>
<proteinExistence type="predicted"/>
<dbReference type="RefSeq" id="WP_011937699.1">
    <property type="nucleotide sequence ID" value="NC_009483.1"/>
</dbReference>
<dbReference type="Proteomes" id="UP000006695">
    <property type="component" value="Chromosome"/>
</dbReference>
<feature type="transmembrane region" description="Helical" evidence="1">
    <location>
        <begin position="21"/>
        <end position="42"/>
    </location>
</feature>
<dbReference type="InterPro" id="IPR013783">
    <property type="entry name" value="Ig-like_fold"/>
</dbReference>
<dbReference type="Gene3D" id="2.60.40.10">
    <property type="entry name" value="Immunoglobulins"/>
    <property type="match status" value="3"/>
</dbReference>
<dbReference type="InterPro" id="IPR011041">
    <property type="entry name" value="Quinoprot_gluc/sorb_DH_b-prop"/>
</dbReference>
<dbReference type="SUPFAM" id="SSF89372">
    <property type="entry name" value="Fucose-specific lectin"/>
    <property type="match status" value="1"/>
</dbReference>
<dbReference type="Pfam" id="PF09136">
    <property type="entry name" value="Glucodextran_B"/>
    <property type="match status" value="3"/>
</dbReference>
<dbReference type="InterPro" id="IPR043772">
    <property type="entry name" value="MBG_3"/>
</dbReference>
<protein>
    <recommendedName>
        <fullName evidence="2">MBG domain-containing protein</fullName>
    </recommendedName>
</protein>
<sequence length="1804" mass="181086">MKKNQKRVFRRLQKFSTGQPAYLRLLVWPIIALTLVFGQAFIVSPAMALGGSYTPAVSAGNVSAGSATLTLKFTGDSSTLTGNFTLLAGNGASCGSSAQVIAGTDSADKAIGVAGSVVLRSGSVPNMSVATDYPYTVGNLSAATSYTACFTSSPGSTPASASFSTTAATPQVGAFMGTASDTAFTGIALPSVMAIAPDGAPYVAFGYLTSGGVAHKATVKRFNSQTKAWEPVGAAEFTVDAANSISLAFAPNGAAYLASSDDNTTNGTKVMSFNGATSTWEAVGATPVSAGSTGFNSLAFAPDGTPYVALVEFANGGQASGYVKVKRLNGSTWEDVGALPADYATYSSLAFTPNGGLYLAYVKTAHSGADWGTATVKFLANPADPGATWADINNDPSSSYIYGVSGLSLAIAPNGTPHVAFMDADTRYPIVMRYLNGAWIKVWNGSANITAGRAAGMGNLVIAPDGTPYLATADENTDRSQTPLFGFNGTDWIPFGSNSTIYNWGQTAQPTVAIAPNGIPYVLINDINTFNPMIMKANTDPILAGVTTGAASNITTTGATVAGTVNTTDGGTTTVSFEYGADTRYGSHTTPVTGQSAGASASASITGLFCGATYHYRIKGTSSRGPAYGSDNTFATLDCQPGPALTTPSASNITVGGGATLQFQASAVSTGYYTVMAGADVTCGTALQIRGGKDSNGNTAAISGSMALQANTPASIQLNSLTNAAYTVCFTAGTSSTLATVASFNLLTRPDFSWQPLGTAGAFSGDASYIKLAISPTDNTPYVVFQNNVPGDPDNGKAVVKSYNGTSWSTVGSGGFSTGDASFISMAIDSNGKPYVAYQDSGNSGKATVKSYNNGTWGEIGVTGGFSSGLAQYISMTFAPMGNVPYVAYADGSGSNNGSITMQENTTGSWSVDGTGTAISAANASSISLASDSYSQQYVAYIDGSDLNNKQVKVRYYYNDPAFPLWDNYPAVSSNSLTDLSNLSLAVASDCTLYVAYLDGGQITVKTPSQSGPGWNEVGALASVAGTVTYPTLLLSPDNTPYVVYIDSSNGKVMVMRYTAGAWSPVIGATSGGSIGTGQKPSLAFDKDGIAYVAYWDVATSKIVVKKAATASAAVTGKAGNISTSGVTLNGTVSANGAATTVSFEYGATTTYGTTVSATPGSLSASDSDVAVSAHITGSFTPGATYHFRVKAVNPDFVDPITGSDQTFTVPKIDQATLSVTGISGSAYYGQSGITAGVSGGNGSGAVTYSAGSSTACSVDATSGAVSITSGSGTCAIIATKAADSTYNAATSAAATLTVTTASQSALSVTGISGSAYYGQSGITAAALGGLGTGAVSYSAGSSTACTVDATSGAVSITSGSGACAITATKAADGNYNAATSAAATLTVTRATATVTLGSLTATYDGTAKSASATTTPTGKTVTFTYDGSATAPASAGSYAVIGTISDSNYQGAATGTLVIATATAPTLKIFALADGSITNTATLNISGSAAGANAIKSITINGVAVSPAADGSFSYAVTLQSGKNTITTVATDNADLTASDSRSIILDTTAPAITISSLADNSALAAASVTITGTVDKTATVQATVNNGTAQSAAMTGTSFSVTLNLEAGSNIIEVKATDLSGNSTMVKRTVVSDTTRPTLAITDPVQDMTTNLASMTISGTVTDALTAVSVTITCDGNSYTSQVVNGAFQQQISFTTAKQYAISVTATDQAGNNVTAQRNVIYAPSTPTPTLPSGDINGDGKVDISDALLALQMAVGLATPSPAQLAAGDVAPLVNDKPSSDGVIDIADAMLILEKAVGMLTW</sequence>
<dbReference type="InterPro" id="IPR036439">
    <property type="entry name" value="Dockerin_dom_sf"/>
</dbReference>
<keyword evidence="1" id="KW-0812">Transmembrane</keyword>
<dbReference type="STRING" id="351605.Gura_0767"/>
<reference evidence="3 4" key="1">
    <citation type="submission" date="2007-05" db="EMBL/GenBank/DDBJ databases">
        <title>Complete sequence of Geobacter uraniireducens Rf4.</title>
        <authorList>
            <consortium name="US DOE Joint Genome Institute"/>
            <person name="Copeland A."/>
            <person name="Lucas S."/>
            <person name="Lapidus A."/>
            <person name="Barry K."/>
            <person name="Detter J.C."/>
            <person name="Glavina del Rio T."/>
            <person name="Hammon N."/>
            <person name="Israni S."/>
            <person name="Dalin E."/>
            <person name="Tice H."/>
            <person name="Pitluck S."/>
            <person name="Chertkov O."/>
            <person name="Brettin T."/>
            <person name="Bruce D."/>
            <person name="Han C."/>
            <person name="Schmutz J."/>
            <person name="Larimer F."/>
            <person name="Land M."/>
            <person name="Hauser L."/>
            <person name="Kyrpides N."/>
            <person name="Mikhailova N."/>
            <person name="Shelobolina E."/>
            <person name="Aklujkar M."/>
            <person name="Lovley D."/>
            <person name="Richardson P."/>
        </authorList>
    </citation>
    <scope>NUCLEOTIDE SEQUENCE [LARGE SCALE GENOMIC DNA]</scope>
    <source>
        <strain evidence="3 4">Rf4</strain>
    </source>
</reference>
<accession>A5GBS2</accession>
<evidence type="ECO:0000313" key="4">
    <source>
        <dbReference type="Proteomes" id="UP000006695"/>
    </source>
</evidence>
<feature type="domain" description="MBG" evidence="2">
    <location>
        <begin position="1393"/>
        <end position="1464"/>
    </location>
</feature>
<evidence type="ECO:0000256" key="1">
    <source>
        <dbReference type="SAM" id="Phobius"/>
    </source>
</evidence>